<dbReference type="EMBL" id="BMGR01000015">
    <property type="protein sequence ID" value="GGG19194.1"/>
    <property type="molecule type" value="Genomic_DNA"/>
</dbReference>
<dbReference type="InterPro" id="IPR050901">
    <property type="entry name" value="BP-dep_ABC_trans_perm"/>
</dbReference>
<dbReference type="Gene3D" id="1.10.3720.10">
    <property type="entry name" value="MetI-like"/>
    <property type="match status" value="1"/>
</dbReference>
<dbReference type="SUPFAM" id="SSF161098">
    <property type="entry name" value="MetI-like"/>
    <property type="match status" value="1"/>
</dbReference>
<evidence type="ECO:0000313" key="10">
    <source>
        <dbReference type="Proteomes" id="UP000644756"/>
    </source>
</evidence>
<evidence type="ECO:0000256" key="4">
    <source>
        <dbReference type="ARBA" id="ARBA00022692"/>
    </source>
</evidence>
<organism evidence="9 10">
    <name type="scientific">Paenibacillus abyssi</name>
    <dbReference type="NCBI Taxonomy" id="1340531"/>
    <lineage>
        <taxon>Bacteria</taxon>
        <taxon>Bacillati</taxon>
        <taxon>Bacillota</taxon>
        <taxon>Bacilli</taxon>
        <taxon>Bacillales</taxon>
        <taxon>Paenibacillaceae</taxon>
        <taxon>Paenibacillus</taxon>
    </lineage>
</organism>
<keyword evidence="6 7" id="KW-0472">Membrane</keyword>
<comment type="subcellular location">
    <subcellularLocation>
        <location evidence="1 7">Cell membrane</location>
        <topology evidence="1 7">Multi-pass membrane protein</topology>
    </subcellularLocation>
</comment>
<evidence type="ECO:0000256" key="1">
    <source>
        <dbReference type="ARBA" id="ARBA00004651"/>
    </source>
</evidence>
<name>A0A917G236_9BACL</name>
<feature type="domain" description="ABC transmembrane type-1" evidence="8">
    <location>
        <begin position="89"/>
        <end position="280"/>
    </location>
</feature>
<sequence length="295" mass="32954">MVRSRMKKQWLYRIGLYLLVLFIILETILPFAWLFISSITRNEELIMTPKRWIPEQPTWDRYNSILFGKEISFRGASLTGPAKMFQKSLVNSLLIAGSVTALSLFFGTLAAYAYARLRFRFKNALLMLAIGVQMLPPIAIIIPLYLLLRDLQMSNAFINLILIYCSITVTYVIWIMAGFFTTLPRELEESARIDGCSRLGALFRVLLPISLPGLVATGILSFLTIWNEFLLALVFVNDGTAKTISLAIGEFSTQFSVDYGMMSAGGVIISIPPILLALLFQKYIVAGLTNGAVKG</sequence>
<dbReference type="PROSITE" id="PS50928">
    <property type="entry name" value="ABC_TM1"/>
    <property type="match status" value="1"/>
</dbReference>
<dbReference type="CDD" id="cd06261">
    <property type="entry name" value="TM_PBP2"/>
    <property type="match status" value="1"/>
</dbReference>
<feature type="transmembrane region" description="Helical" evidence="7">
    <location>
        <begin position="12"/>
        <end position="36"/>
    </location>
</feature>
<dbReference type="PANTHER" id="PTHR32243">
    <property type="entry name" value="MALTOSE TRANSPORT SYSTEM PERMEASE-RELATED"/>
    <property type="match status" value="1"/>
</dbReference>
<dbReference type="Pfam" id="PF00528">
    <property type="entry name" value="BPD_transp_1"/>
    <property type="match status" value="1"/>
</dbReference>
<feature type="transmembrane region" description="Helical" evidence="7">
    <location>
        <begin position="259"/>
        <end position="280"/>
    </location>
</feature>
<protein>
    <submittedName>
        <fullName evidence="9">ABC transporter permease</fullName>
    </submittedName>
</protein>
<evidence type="ECO:0000256" key="2">
    <source>
        <dbReference type="ARBA" id="ARBA00022448"/>
    </source>
</evidence>
<reference evidence="9" key="1">
    <citation type="journal article" date="2014" name="Int. J. Syst. Evol. Microbiol.">
        <title>Complete genome sequence of Corynebacterium casei LMG S-19264T (=DSM 44701T), isolated from a smear-ripened cheese.</title>
        <authorList>
            <consortium name="US DOE Joint Genome Institute (JGI-PGF)"/>
            <person name="Walter F."/>
            <person name="Albersmeier A."/>
            <person name="Kalinowski J."/>
            <person name="Ruckert C."/>
        </authorList>
    </citation>
    <scope>NUCLEOTIDE SEQUENCE</scope>
    <source>
        <strain evidence="9">CGMCC 1.12987</strain>
    </source>
</reference>
<dbReference type="InterPro" id="IPR000515">
    <property type="entry name" value="MetI-like"/>
</dbReference>
<dbReference type="GO" id="GO:0055085">
    <property type="term" value="P:transmembrane transport"/>
    <property type="evidence" value="ECO:0007669"/>
    <property type="project" value="InterPro"/>
</dbReference>
<keyword evidence="2 7" id="KW-0813">Transport</keyword>
<proteinExistence type="inferred from homology"/>
<keyword evidence="3" id="KW-1003">Cell membrane</keyword>
<gene>
    <name evidence="9" type="ORF">GCM10010916_40030</name>
</gene>
<dbReference type="RefSeq" id="WP_188532846.1">
    <property type="nucleotide sequence ID" value="NZ_BMGR01000015.1"/>
</dbReference>
<keyword evidence="5 7" id="KW-1133">Transmembrane helix</keyword>
<keyword evidence="10" id="KW-1185">Reference proteome</keyword>
<evidence type="ECO:0000313" key="9">
    <source>
        <dbReference type="EMBL" id="GGG19194.1"/>
    </source>
</evidence>
<evidence type="ECO:0000256" key="7">
    <source>
        <dbReference type="RuleBase" id="RU363032"/>
    </source>
</evidence>
<keyword evidence="4 7" id="KW-0812">Transmembrane</keyword>
<evidence type="ECO:0000256" key="3">
    <source>
        <dbReference type="ARBA" id="ARBA00022475"/>
    </source>
</evidence>
<evidence type="ECO:0000256" key="5">
    <source>
        <dbReference type="ARBA" id="ARBA00022989"/>
    </source>
</evidence>
<dbReference type="InterPro" id="IPR035906">
    <property type="entry name" value="MetI-like_sf"/>
</dbReference>
<dbReference type="AlphaFoldDB" id="A0A917G236"/>
<feature type="transmembrane region" description="Helical" evidence="7">
    <location>
        <begin position="160"/>
        <end position="180"/>
    </location>
</feature>
<evidence type="ECO:0000256" key="6">
    <source>
        <dbReference type="ARBA" id="ARBA00023136"/>
    </source>
</evidence>
<dbReference type="Proteomes" id="UP000644756">
    <property type="component" value="Unassembled WGS sequence"/>
</dbReference>
<evidence type="ECO:0000259" key="8">
    <source>
        <dbReference type="PROSITE" id="PS50928"/>
    </source>
</evidence>
<accession>A0A917G236</accession>
<dbReference type="PANTHER" id="PTHR32243:SF18">
    <property type="entry name" value="INNER MEMBRANE ABC TRANSPORTER PERMEASE PROTEIN YCJP"/>
    <property type="match status" value="1"/>
</dbReference>
<dbReference type="GO" id="GO:0005886">
    <property type="term" value="C:plasma membrane"/>
    <property type="evidence" value="ECO:0007669"/>
    <property type="project" value="UniProtKB-SubCell"/>
</dbReference>
<reference evidence="9" key="2">
    <citation type="submission" date="2020-09" db="EMBL/GenBank/DDBJ databases">
        <authorList>
            <person name="Sun Q."/>
            <person name="Zhou Y."/>
        </authorList>
    </citation>
    <scope>NUCLEOTIDE SEQUENCE</scope>
    <source>
        <strain evidence="9">CGMCC 1.12987</strain>
    </source>
</reference>
<comment type="caution">
    <text evidence="9">The sequence shown here is derived from an EMBL/GenBank/DDBJ whole genome shotgun (WGS) entry which is preliminary data.</text>
</comment>
<feature type="transmembrane region" description="Helical" evidence="7">
    <location>
        <begin position="125"/>
        <end position="148"/>
    </location>
</feature>
<comment type="similarity">
    <text evidence="7">Belongs to the binding-protein-dependent transport system permease family.</text>
</comment>
<feature type="transmembrane region" description="Helical" evidence="7">
    <location>
        <begin position="93"/>
        <end position="113"/>
    </location>
</feature>
<feature type="transmembrane region" description="Helical" evidence="7">
    <location>
        <begin position="201"/>
        <end position="226"/>
    </location>
</feature>